<dbReference type="Proteomes" id="UP001061862">
    <property type="component" value="Chromosome"/>
</dbReference>
<dbReference type="Gene3D" id="3.10.450.50">
    <property type="match status" value="1"/>
</dbReference>
<dbReference type="InterPro" id="IPR027843">
    <property type="entry name" value="DUF4440"/>
</dbReference>
<accession>A0ABY6CIY6</accession>
<dbReference type="RefSeq" id="WP_262171411.1">
    <property type="nucleotide sequence ID" value="NZ_CP104965.1"/>
</dbReference>
<dbReference type="SUPFAM" id="SSF54427">
    <property type="entry name" value="NTF2-like"/>
    <property type="match status" value="1"/>
</dbReference>
<gene>
    <name evidence="2" type="ORF">N8A98_11290</name>
</gene>
<keyword evidence="3" id="KW-1185">Reference proteome</keyword>
<name>A0ABY6CIY6_9HYPH</name>
<dbReference type="Pfam" id="PF14534">
    <property type="entry name" value="DUF4440"/>
    <property type="match status" value="1"/>
</dbReference>
<sequence>MPESGVDIDLFRRLEQVLHRPEVRSSHDAVSALLAEDFREFGRSGTIYDKATVLEALAQKAPAAASPLPVILDFAAQALAPDIVLVTYRSINHAHGDDPERSTLRSSIWQQVGGSWLMLFHQGTPVPPRA</sequence>
<dbReference type="InterPro" id="IPR032710">
    <property type="entry name" value="NTF2-like_dom_sf"/>
</dbReference>
<proteinExistence type="predicted"/>
<reference evidence="2 3" key="1">
    <citation type="submission" date="2022-09" db="EMBL/GenBank/DDBJ databases">
        <title>Interaction between co-microsymbionts with complementary sets of symbiotic genes in legume-rhizobium systems.</title>
        <authorList>
            <person name="Safronova V."/>
            <person name="Sazanova A."/>
            <person name="Afonin A."/>
            <person name="Chirak E."/>
        </authorList>
    </citation>
    <scope>NUCLEOTIDE SEQUENCE [LARGE SCALE GENOMIC DNA]</scope>
    <source>
        <strain evidence="2 3">A18/4-1</strain>
    </source>
</reference>
<feature type="domain" description="DUF4440" evidence="1">
    <location>
        <begin position="12"/>
        <end position="118"/>
    </location>
</feature>
<evidence type="ECO:0000313" key="2">
    <source>
        <dbReference type="EMBL" id="UXN71723.1"/>
    </source>
</evidence>
<evidence type="ECO:0000259" key="1">
    <source>
        <dbReference type="Pfam" id="PF14534"/>
    </source>
</evidence>
<protein>
    <submittedName>
        <fullName evidence="2">DUF4440 domain-containing protein</fullName>
    </submittedName>
</protein>
<evidence type="ECO:0000313" key="3">
    <source>
        <dbReference type="Proteomes" id="UP001061862"/>
    </source>
</evidence>
<dbReference type="EMBL" id="CP104965">
    <property type="protein sequence ID" value="UXN71723.1"/>
    <property type="molecule type" value="Genomic_DNA"/>
</dbReference>
<organism evidence="2 3">
    <name type="scientific">Devosia neptuniae</name>
    <dbReference type="NCBI Taxonomy" id="191302"/>
    <lineage>
        <taxon>Bacteria</taxon>
        <taxon>Pseudomonadati</taxon>
        <taxon>Pseudomonadota</taxon>
        <taxon>Alphaproteobacteria</taxon>
        <taxon>Hyphomicrobiales</taxon>
        <taxon>Devosiaceae</taxon>
        <taxon>Devosia</taxon>
    </lineage>
</organism>